<reference evidence="4" key="1">
    <citation type="journal article" date="2019" name="Int. J. Syst. Evol. Microbiol.">
        <title>The Global Catalogue of Microorganisms (GCM) 10K type strain sequencing project: providing services to taxonomists for standard genome sequencing and annotation.</title>
        <authorList>
            <consortium name="The Broad Institute Genomics Platform"/>
            <consortium name="The Broad Institute Genome Sequencing Center for Infectious Disease"/>
            <person name="Wu L."/>
            <person name="Ma J."/>
        </authorList>
    </citation>
    <scope>NUCLEOTIDE SEQUENCE [LARGE SCALE GENOMIC DNA]</scope>
    <source>
        <strain evidence="4">JCM 31696</strain>
    </source>
</reference>
<dbReference type="CDD" id="cd16936">
    <property type="entry name" value="HATPase_RsbW-like"/>
    <property type="match status" value="1"/>
</dbReference>
<keyword evidence="1" id="KW-0723">Serine/threonine-protein kinase</keyword>
<sequence>MSGVPRAASAPPAMKTEHTASNAYTFVREFRAARTAPAEMRACSVLRLTGWGLHEDDELVGDVQLVVTELVTNAVVHGGEWVRVELKLQDHRHAPGRRLVVGVWDSSTTMPSKPVYQPIADAQRVDLDDETLAALALGGRGLLTVEQLAREWGVDATTERATLQPTGKWVWAIFDWPQAPSP</sequence>
<keyword evidence="3" id="KW-0547">Nucleotide-binding</keyword>
<dbReference type="InterPro" id="IPR003594">
    <property type="entry name" value="HATPase_dom"/>
</dbReference>
<name>A0ABW3CR95_9ACTN</name>
<dbReference type="InterPro" id="IPR050267">
    <property type="entry name" value="Anti-sigma-factor_SerPK"/>
</dbReference>
<evidence type="ECO:0000313" key="3">
    <source>
        <dbReference type="EMBL" id="MFD0857054.1"/>
    </source>
</evidence>
<dbReference type="Gene3D" id="3.30.565.10">
    <property type="entry name" value="Histidine kinase-like ATPase, C-terminal domain"/>
    <property type="match status" value="1"/>
</dbReference>
<comment type="caution">
    <text evidence="3">The sequence shown here is derived from an EMBL/GenBank/DDBJ whole genome shotgun (WGS) entry which is preliminary data.</text>
</comment>
<evidence type="ECO:0000259" key="2">
    <source>
        <dbReference type="Pfam" id="PF13581"/>
    </source>
</evidence>
<dbReference type="InterPro" id="IPR036890">
    <property type="entry name" value="HATPase_C_sf"/>
</dbReference>
<evidence type="ECO:0000256" key="1">
    <source>
        <dbReference type="ARBA" id="ARBA00022527"/>
    </source>
</evidence>
<keyword evidence="4" id="KW-1185">Reference proteome</keyword>
<feature type="domain" description="Histidine kinase/HSP90-like ATPase" evidence="2">
    <location>
        <begin position="56"/>
        <end position="162"/>
    </location>
</feature>
<accession>A0ABW3CR95</accession>
<dbReference type="Proteomes" id="UP001597083">
    <property type="component" value="Unassembled WGS sequence"/>
</dbReference>
<gene>
    <name evidence="3" type="ORF">ACFQ07_32900</name>
</gene>
<protein>
    <submittedName>
        <fullName evidence="3">ATP-binding protein</fullName>
    </submittedName>
</protein>
<keyword evidence="1" id="KW-0808">Transferase</keyword>
<keyword evidence="3" id="KW-0067">ATP-binding</keyword>
<evidence type="ECO:0000313" key="4">
    <source>
        <dbReference type="Proteomes" id="UP001597083"/>
    </source>
</evidence>
<dbReference type="EMBL" id="JBHTIR010004344">
    <property type="protein sequence ID" value="MFD0857054.1"/>
    <property type="molecule type" value="Genomic_DNA"/>
</dbReference>
<dbReference type="SUPFAM" id="SSF55874">
    <property type="entry name" value="ATPase domain of HSP90 chaperone/DNA topoisomerase II/histidine kinase"/>
    <property type="match status" value="1"/>
</dbReference>
<keyword evidence="1" id="KW-0418">Kinase</keyword>
<organism evidence="3 4">
    <name type="scientific">Actinomadura adrarensis</name>
    <dbReference type="NCBI Taxonomy" id="1819600"/>
    <lineage>
        <taxon>Bacteria</taxon>
        <taxon>Bacillati</taxon>
        <taxon>Actinomycetota</taxon>
        <taxon>Actinomycetes</taxon>
        <taxon>Streptosporangiales</taxon>
        <taxon>Thermomonosporaceae</taxon>
        <taxon>Actinomadura</taxon>
    </lineage>
</organism>
<dbReference type="PANTHER" id="PTHR35526">
    <property type="entry name" value="ANTI-SIGMA-F FACTOR RSBW-RELATED"/>
    <property type="match status" value="1"/>
</dbReference>
<dbReference type="Pfam" id="PF13581">
    <property type="entry name" value="HATPase_c_2"/>
    <property type="match status" value="1"/>
</dbReference>
<dbReference type="GO" id="GO:0005524">
    <property type="term" value="F:ATP binding"/>
    <property type="evidence" value="ECO:0007669"/>
    <property type="project" value="UniProtKB-KW"/>
</dbReference>
<dbReference type="PANTHER" id="PTHR35526:SF3">
    <property type="entry name" value="ANTI-SIGMA-F FACTOR RSBW"/>
    <property type="match status" value="1"/>
</dbReference>
<proteinExistence type="predicted"/>